<dbReference type="InterPro" id="IPR029063">
    <property type="entry name" value="SAM-dependent_MTases_sf"/>
</dbReference>
<dbReference type="Pfam" id="PF01564">
    <property type="entry name" value="Spermine_synth"/>
    <property type="match status" value="1"/>
</dbReference>
<evidence type="ECO:0000313" key="2">
    <source>
        <dbReference type="EMBL" id="TVO51602.1"/>
    </source>
</evidence>
<dbReference type="Proteomes" id="UP000319502">
    <property type="component" value="Unassembled WGS sequence"/>
</dbReference>
<organism evidence="2 3">
    <name type="scientific">Denitromonas halophila</name>
    <dbReference type="NCBI Taxonomy" id="1629404"/>
    <lineage>
        <taxon>Bacteria</taxon>
        <taxon>Pseudomonadati</taxon>
        <taxon>Pseudomonadota</taxon>
        <taxon>Betaproteobacteria</taxon>
        <taxon>Rhodocyclales</taxon>
        <taxon>Zoogloeaceae</taxon>
        <taxon>Denitromonas</taxon>
    </lineage>
</organism>
<comment type="caution">
    <text evidence="2">The sequence shown here is derived from an EMBL/GenBank/DDBJ whole genome shotgun (WGS) entry which is preliminary data.</text>
</comment>
<evidence type="ECO:0000313" key="3">
    <source>
        <dbReference type="Proteomes" id="UP000319502"/>
    </source>
</evidence>
<dbReference type="PANTHER" id="PTHR43317">
    <property type="entry name" value="THERMOSPERMINE SYNTHASE ACAULIS5"/>
    <property type="match status" value="1"/>
</dbReference>
<name>A0A557QFB6_9RHOO</name>
<dbReference type="Gene3D" id="3.40.50.150">
    <property type="entry name" value="Vaccinia Virus protein VP39"/>
    <property type="match status" value="1"/>
</dbReference>
<dbReference type="AlphaFoldDB" id="A0A557QFB6"/>
<dbReference type="PANTHER" id="PTHR43317:SF11">
    <property type="entry name" value="POLYAMINE AMINOPROPYLTRANSFERASE 2"/>
    <property type="match status" value="1"/>
</dbReference>
<proteinExistence type="predicted"/>
<sequence>MPPSQLLFEIPSPFMTEPGRVLLLEPPTADPVALSEQLRDDRYTRPFVVDDGEHLTLYFTLRLIQSAMRTRSPNTLALRYTQQMMLFMVFMPRPQRIALIGLGGGSIVKFCRQHLPTTHFTAIELDPDVIALRDTFRVPPDDAHLQVLQTDGADYLAHAEAGVDVLLVDAFNATGYAPTLGNRVFFENAAEKLSARGLLVINLAGEQSLYGGLIGTALDVFDDRVIVLPVHDDGNHLLFAFNDRAFRPDWRRLRKLALQWQDRCQLDFPDFVDQLERAAKLRLAQRAFHHGR</sequence>
<dbReference type="RefSeq" id="WP_144311122.1">
    <property type="nucleotide sequence ID" value="NZ_VMNK01000019.1"/>
</dbReference>
<keyword evidence="3" id="KW-1185">Reference proteome</keyword>
<keyword evidence="1" id="KW-0620">Polyamine biosynthesis</keyword>
<reference evidence="2 3" key="1">
    <citation type="submission" date="2019-07" db="EMBL/GenBank/DDBJ databases">
        <title>The pathways for chlorine oxyanion respiration interact through the shared metabolite chlorate.</title>
        <authorList>
            <person name="Barnum T.P."/>
            <person name="Cheng Y."/>
            <person name="Hill K.A."/>
            <person name="Lucas L.N."/>
            <person name="Carlson H.K."/>
            <person name="Coates J.D."/>
        </authorList>
    </citation>
    <scope>NUCLEOTIDE SEQUENCE [LARGE SCALE GENOMIC DNA]</scope>
    <source>
        <strain evidence="2 3">SFB-3</strain>
    </source>
</reference>
<accession>A0A557QFB6</accession>
<evidence type="ECO:0000256" key="1">
    <source>
        <dbReference type="ARBA" id="ARBA00023115"/>
    </source>
</evidence>
<protein>
    <submittedName>
        <fullName evidence="2">Spermidine synthase-like protein</fullName>
    </submittedName>
</protein>
<dbReference type="SUPFAM" id="SSF53335">
    <property type="entry name" value="S-adenosyl-L-methionine-dependent methyltransferases"/>
    <property type="match status" value="1"/>
</dbReference>
<gene>
    <name evidence="2" type="ORF">FHP91_19250</name>
</gene>
<dbReference type="EMBL" id="VMNK01000019">
    <property type="protein sequence ID" value="TVO51602.1"/>
    <property type="molecule type" value="Genomic_DNA"/>
</dbReference>
<dbReference type="OrthoDB" id="117774at2"/>
<dbReference type="GO" id="GO:0006596">
    <property type="term" value="P:polyamine biosynthetic process"/>
    <property type="evidence" value="ECO:0007669"/>
    <property type="project" value="UniProtKB-KW"/>
</dbReference>